<organism evidence="2 3">
    <name type="scientific">Leptospira stimsonii</name>
    <dbReference type="NCBI Taxonomy" id="2202203"/>
    <lineage>
        <taxon>Bacteria</taxon>
        <taxon>Pseudomonadati</taxon>
        <taxon>Spirochaetota</taxon>
        <taxon>Spirochaetia</taxon>
        <taxon>Leptospirales</taxon>
        <taxon>Leptospiraceae</taxon>
        <taxon>Leptospira</taxon>
    </lineage>
</organism>
<evidence type="ECO:0000313" key="3">
    <source>
        <dbReference type="Proteomes" id="UP000265798"/>
    </source>
</evidence>
<protein>
    <recommendedName>
        <fullName evidence="4">Galactose oxidase</fullName>
    </recommendedName>
</protein>
<evidence type="ECO:0000256" key="1">
    <source>
        <dbReference type="SAM" id="SignalP"/>
    </source>
</evidence>
<dbReference type="SUPFAM" id="SSF50939">
    <property type="entry name" value="Sialidases"/>
    <property type="match status" value="1"/>
</dbReference>
<accession>A0A396Z868</accession>
<feature type="chain" id="PRO_5017422844" description="Galactose oxidase" evidence="1">
    <location>
        <begin position="21"/>
        <end position="398"/>
    </location>
</feature>
<dbReference type="AlphaFoldDB" id="A0A396Z868"/>
<evidence type="ECO:0008006" key="4">
    <source>
        <dbReference type="Google" id="ProtNLM"/>
    </source>
</evidence>
<evidence type="ECO:0000313" key="2">
    <source>
        <dbReference type="EMBL" id="RHX89974.1"/>
    </source>
</evidence>
<dbReference type="EMBL" id="QHCT01000003">
    <property type="protein sequence ID" value="RHX89974.1"/>
    <property type="molecule type" value="Genomic_DNA"/>
</dbReference>
<reference evidence="3" key="1">
    <citation type="submission" date="2018-05" db="EMBL/GenBank/DDBJ databases">
        <title>Leptospira yasudae sp. nov. and Leptospira stimsonii sp. nov., two pathogenic species of the genus Leptospira isolated from environmental sources.</title>
        <authorList>
            <person name="Casanovas-Massana A."/>
            <person name="Hamond C."/>
            <person name="Santos L.A."/>
            <person name="Hacker K.P."/>
            <person name="Balassiano I."/>
            <person name="Medeiros M.A."/>
            <person name="Reis M.G."/>
            <person name="Ko A.I."/>
            <person name="Wunder E.A."/>
        </authorList>
    </citation>
    <scope>NUCLEOTIDE SEQUENCE [LARGE SCALE GENOMIC DNA]</scope>
    <source>
        <strain evidence="3">Yale</strain>
    </source>
</reference>
<dbReference type="PROSITE" id="PS51257">
    <property type="entry name" value="PROKAR_LIPOPROTEIN"/>
    <property type="match status" value="1"/>
</dbReference>
<feature type="signal peptide" evidence="1">
    <location>
        <begin position="1"/>
        <end position="20"/>
    </location>
</feature>
<dbReference type="OrthoDB" id="321212at2"/>
<dbReference type="Proteomes" id="UP000265798">
    <property type="component" value="Unassembled WGS sequence"/>
</dbReference>
<dbReference type="RefSeq" id="WP_118969035.1">
    <property type="nucleotide sequence ID" value="NZ_QHCT01000003.1"/>
</dbReference>
<gene>
    <name evidence="2" type="ORF">DLM75_13600</name>
</gene>
<proteinExistence type="predicted"/>
<name>A0A396Z868_9LEPT</name>
<sequence length="398" mass="41297">MKRALPSIILTLFFSSCAQADKFSLDSTNPLAILVQIGWTIASIPSNADSELRFVAVGSNCSSWTSSDGSNWKFSNSRFPGCVDGAVSSVTFGNGTWVAVGALTANGGCSIWSSKDGETWAKANCAAGTVSVSGAPTSVVRNLYTVTFGGGFFFAAGEHIASQTGVGFYGQISSDGSTWQFLSIPDGSTYIGSDYYFSSSYSSVHSEVYFSGLHNVNHEVVQMSVPSTASASISIATASTFKTGILALKSGKILVYGGNDDTNPTASITKIANTIAGIGSSATLNTGVPGFIQSAVEGTDKIIVFGNQCTLDYYDLTAQVWHPPVGVPAPEMSNCSRLDWLSSSYNSSLNLFVAGARVTGSIPTAFSYSKTGLPGDWSVVSQPDAGSPGPSILGIATK</sequence>
<dbReference type="InterPro" id="IPR036278">
    <property type="entry name" value="Sialidase_sf"/>
</dbReference>
<comment type="caution">
    <text evidence="2">The sequence shown here is derived from an EMBL/GenBank/DDBJ whole genome shotgun (WGS) entry which is preliminary data.</text>
</comment>
<keyword evidence="1" id="KW-0732">Signal</keyword>